<dbReference type="EMBL" id="DVHC01000003">
    <property type="protein sequence ID" value="HIR58469.1"/>
    <property type="molecule type" value="Genomic_DNA"/>
</dbReference>
<reference evidence="2" key="2">
    <citation type="journal article" date="2021" name="PeerJ">
        <title>Extensive microbial diversity within the chicken gut microbiome revealed by metagenomics and culture.</title>
        <authorList>
            <person name="Gilroy R."/>
            <person name="Ravi A."/>
            <person name="Getino M."/>
            <person name="Pursley I."/>
            <person name="Horton D.L."/>
            <person name="Alikhan N.F."/>
            <person name="Baker D."/>
            <person name="Gharbi K."/>
            <person name="Hall N."/>
            <person name="Watson M."/>
            <person name="Adriaenssens E.M."/>
            <person name="Foster-Nyarko E."/>
            <person name="Jarju S."/>
            <person name="Secka A."/>
            <person name="Antonio M."/>
            <person name="Oren A."/>
            <person name="Chaudhuri R.R."/>
            <person name="La Ragione R."/>
            <person name="Hildebrand F."/>
            <person name="Pallen M.J."/>
        </authorList>
    </citation>
    <scope>NUCLEOTIDE SEQUENCE</scope>
    <source>
        <strain evidence="2">CHK184-20233</strain>
    </source>
</reference>
<evidence type="ECO:0000313" key="2">
    <source>
        <dbReference type="EMBL" id="HIR58469.1"/>
    </source>
</evidence>
<feature type="transmembrane region" description="Helical" evidence="1">
    <location>
        <begin position="29"/>
        <end position="49"/>
    </location>
</feature>
<dbReference type="Proteomes" id="UP000824232">
    <property type="component" value="Unassembled WGS sequence"/>
</dbReference>
<organism evidence="2 3">
    <name type="scientific">Candidatus Onthousia excrementipullorum</name>
    <dbReference type="NCBI Taxonomy" id="2840884"/>
    <lineage>
        <taxon>Bacteria</taxon>
        <taxon>Bacillati</taxon>
        <taxon>Bacillota</taxon>
        <taxon>Bacilli</taxon>
        <taxon>Candidatus Onthousia</taxon>
    </lineage>
</organism>
<evidence type="ECO:0000313" key="3">
    <source>
        <dbReference type="Proteomes" id="UP000824232"/>
    </source>
</evidence>
<dbReference type="AlphaFoldDB" id="A0A9D1DSW1"/>
<gene>
    <name evidence="2" type="ORF">IAB38_00295</name>
</gene>
<keyword evidence="1" id="KW-1133">Transmembrane helix</keyword>
<sequence>MIILFAILYIALIALFILGYKKKQKKVWVTSLVLFLIALVATIIITSIYA</sequence>
<keyword evidence="1" id="KW-0812">Transmembrane</keyword>
<comment type="caution">
    <text evidence="2">The sequence shown here is derived from an EMBL/GenBank/DDBJ whole genome shotgun (WGS) entry which is preliminary data.</text>
</comment>
<reference evidence="2" key="1">
    <citation type="submission" date="2020-10" db="EMBL/GenBank/DDBJ databases">
        <authorList>
            <person name="Gilroy R."/>
        </authorList>
    </citation>
    <scope>NUCLEOTIDE SEQUENCE</scope>
    <source>
        <strain evidence="2">CHK184-20233</strain>
    </source>
</reference>
<evidence type="ECO:0000256" key="1">
    <source>
        <dbReference type="SAM" id="Phobius"/>
    </source>
</evidence>
<accession>A0A9D1DSW1</accession>
<name>A0A9D1DSW1_9FIRM</name>
<proteinExistence type="predicted"/>
<keyword evidence="1" id="KW-0472">Membrane</keyword>
<protein>
    <submittedName>
        <fullName evidence="2">Uncharacterized protein</fullName>
    </submittedName>
</protein>